<dbReference type="AlphaFoldDB" id="G4YHW8"/>
<feature type="region of interest" description="Disordered" evidence="1">
    <location>
        <begin position="124"/>
        <end position="144"/>
    </location>
</feature>
<keyword evidence="3" id="KW-1185">Reference proteome</keyword>
<reference evidence="2 3" key="1">
    <citation type="journal article" date="2006" name="Science">
        <title>Phytophthora genome sequences uncover evolutionary origins and mechanisms of pathogenesis.</title>
        <authorList>
            <person name="Tyler B.M."/>
            <person name="Tripathy S."/>
            <person name="Zhang X."/>
            <person name="Dehal P."/>
            <person name="Jiang R.H."/>
            <person name="Aerts A."/>
            <person name="Arredondo F.D."/>
            <person name="Baxter L."/>
            <person name="Bensasson D."/>
            <person name="Beynon J.L."/>
            <person name="Chapman J."/>
            <person name="Damasceno C.M."/>
            <person name="Dorrance A.E."/>
            <person name="Dou D."/>
            <person name="Dickerman A.W."/>
            <person name="Dubchak I.L."/>
            <person name="Garbelotto M."/>
            <person name="Gijzen M."/>
            <person name="Gordon S.G."/>
            <person name="Govers F."/>
            <person name="Grunwald N.J."/>
            <person name="Huang W."/>
            <person name="Ivors K.L."/>
            <person name="Jones R.W."/>
            <person name="Kamoun S."/>
            <person name="Krampis K."/>
            <person name="Lamour K.H."/>
            <person name="Lee M.K."/>
            <person name="McDonald W.H."/>
            <person name="Medina M."/>
            <person name="Meijer H.J."/>
            <person name="Nordberg E.K."/>
            <person name="Maclean D.J."/>
            <person name="Ospina-Giraldo M.D."/>
            <person name="Morris P.F."/>
            <person name="Phuntumart V."/>
            <person name="Putnam N.H."/>
            <person name="Rash S."/>
            <person name="Rose J.K."/>
            <person name="Sakihama Y."/>
            <person name="Salamov A.A."/>
            <person name="Savidor A."/>
            <person name="Scheuring C.F."/>
            <person name="Smith B.M."/>
            <person name="Sobral B.W."/>
            <person name="Terry A."/>
            <person name="Torto-Alalibo T.A."/>
            <person name="Win J."/>
            <person name="Xu Z."/>
            <person name="Zhang H."/>
            <person name="Grigoriev I.V."/>
            <person name="Rokhsar D.S."/>
            <person name="Boore J.L."/>
        </authorList>
    </citation>
    <scope>NUCLEOTIDE SEQUENCE [LARGE SCALE GENOMIC DNA]</scope>
    <source>
        <strain evidence="2 3">P6497</strain>
    </source>
</reference>
<protein>
    <submittedName>
        <fullName evidence="2">Uncharacterized protein</fullName>
    </submittedName>
</protein>
<feature type="region of interest" description="Disordered" evidence="1">
    <location>
        <begin position="33"/>
        <end position="76"/>
    </location>
</feature>
<evidence type="ECO:0000313" key="3">
    <source>
        <dbReference type="Proteomes" id="UP000002640"/>
    </source>
</evidence>
<accession>G4YHW8</accession>
<organism evidence="2 3">
    <name type="scientific">Phytophthora sojae (strain P6497)</name>
    <name type="common">Soybean stem and root rot agent</name>
    <name type="synonym">Phytophthora megasperma f. sp. glycines</name>
    <dbReference type="NCBI Taxonomy" id="1094619"/>
    <lineage>
        <taxon>Eukaryota</taxon>
        <taxon>Sar</taxon>
        <taxon>Stramenopiles</taxon>
        <taxon>Oomycota</taxon>
        <taxon>Peronosporomycetes</taxon>
        <taxon>Peronosporales</taxon>
        <taxon>Peronosporaceae</taxon>
        <taxon>Phytophthora</taxon>
    </lineage>
</organism>
<dbReference type="GeneID" id="20654557"/>
<evidence type="ECO:0000313" key="2">
    <source>
        <dbReference type="EMBL" id="EGZ29695.1"/>
    </source>
</evidence>
<feature type="compositionally biased region" description="Polar residues" evidence="1">
    <location>
        <begin position="124"/>
        <end position="141"/>
    </location>
</feature>
<sequence length="162" mass="18477">MYQPSILPSNAQFSSASAAIEQFRLRQRQLCRGQQQQKQSNAGSLEVENGRTRKIPANWRRKQEQTTHSRYGYEDGNWPKAAGTEMYIGFNAFDFSSCPEALSDMEQQQPTSTTVGLMGVQGFQQPSSLTRPSSFDMQATRSAPEHYATYDERRRALYYQSQ</sequence>
<dbReference type="Proteomes" id="UP000002640">
    <property type="component" value="Unassembled WGS sequence"/>
</dbReference>
<dbReference type="RefSeq" id="XP_009516970.1">
    <property type="nucleotide sequence ID" value="XM_009518675.1"/>
</dbReference>
<gene>
    <name evidence="2" type="ORF">PHYSODRAFT_475058</name>
</gene>
<feature type="compositionally biased region" description="Basic and acidic residues" evidence="1">
    <location>
        <begin position="61"/>
        <end position="73"/>
    </location>
</feature>
<evidence type="ECO:0000256" key="1">
    <source>
        <dbReference type="SAM" id="MobiDB-lite"/>
    </source>
</evidence>
<dbReference type="KEGG" id="psoj:PHYSODRAFT_475058"/>
<dbReference type="InParanoid" id="G4YHW8"/>
<proteinExistence type="predicted"/>
<name>G4YHW8_PHYSP</name>
<dbReference type="EMBL" id="JH159151">
    <property type="protein sequence ID" value="EGZ29695.1"/>
    <property type="molecule type" value="Genomic_DNA"/>
</dbReference>